<gene>
    <name evidence="2" type="ORF">LCGC14_2934640</name>
</gene>
<comment type="caution">
    <text evidence="2">The sequence shown here is derived from an EMBL/GenBank/DDBJ whole genome shotgun (WGS) entry which is preliminary data.</text>
</comment>
<sequence length="105" mass="12225">MNEFKYIQDIIGVWGDKTFPDSSPETILSHLQEEIKELVDAQGDYQKNDCDRSLEAADCFLLLLHYAHKLDFDMLDVAIRKMKVNINRTWKAEPEPGGHYKHEES</sequence>
<dbReference type="EMBL" id="LAZR01058678">
    <property type="protein sequence ID" value="KKK69377.1"/>
    <property type="molecule type" value="Genomic_DNA"/>
</dbReference>
<dbReference type="Pfam" id="PF04447">
    <property type="entry name" value="dATP-dGTP_PPHyd"/>
    <property type="match status" value="1"/>
</dbReference>
<dbReference type="Gene3D" id="1.10.287.1080">
    <property type="entry name" value="MazG-like"/>
    <property type="match status" value="1"/>
</dbReference>
<feature type="domain" description="dATP/dGTP diphosphohydrolase MazZ" evidence="1">
    <location>
        <begin position="12"/>
        <end position="92"/>
    </location>
</feature>
<evidence type="ECO:0000259" key="1">
    <source>
        <dbReference type="Pfam" id="PF04447"/>
    </source>
</evidence>
<protein>
    <recommendedName>
        <fullName evidence="1">dATP/dGTP diphosphohydrolase MazZ domain-containing protein</fullName>
    </recommendedName>
</protein>
<name>A0A0F8XJV8_9ZZZZ</name>
<accession>A0A0F8XJV8</accession>
<evidence type="ECO:0000313" key="2">
    <source>
        <dbReference type="EMBL" id="KKK69377.1"/>
    </source>
</evidence>
<dbReference type="AlphaFoldDB" id="A0A0F8XJV8"/>
<organism evidence="2">
    <name type="scientific">marine sediment metagenome</name>
    <dbReference type="NCBI Taxonomy" id="412755"/>
    <lineage>
        <taxon>unclassified sequences</taxon>
        <taxon>metagenomes</taxon>
        <taxon>ecological metagenomes</taxon>
    </lineage>
</organism>
<proteinExistence type="predicted"/>
<dbReference type="SUPFAM" id="SSF101386">
    <property type="entry name" value="all-alpha NTP pyrophosphatases"/>
    <property type="match status" value="1"/>
</dbReference>
<dbReference type="InterPro" id="IPR007538">
    <property type="entry name" value="dATP/dGTP_dipphydrolase_MazZ"/>
</dbReference>
<reference evidence="2" key="1">
    <citation type="journal article" date="2015" name="Nature">
        <title>Complex archaea that bridge the gap between prokaryotes and eukaryotes.</title>
        <authorList>
            <person name="Spang A."/>
            <person name="Saw J.H."/>
            <person name="Jorgensen S.L."/>
            <person name="Zaremba-Niedzwiedzka K."/>
            <person name="Martijn J."/>
            <person name="Lind A.E."/>
            <person name="van Eijk R."/>
            <person name="Schleper C."/>
            <person name="Guy L."/>
            <person name="Ettema T.J."/>
        </authorList>
    </citation>
    <scope>NUCLEOTIDE SEQUENCE</scope>
</reference>